<sequence length="700" mass="77505">MAEFKTYPVEKIRNIGIIAHIDAGKTTTSERILFYTGKVHKIGETHDGASVTDWMEQERERGITITAAAVYCVWKDCQLNIIDTPGHVDFTAEVERSLRVLDGAVTCFDGVQGVEPQSETVWRQADKYHVPRIAYINKMDRIGASFDKSYKSIREKLGANACPIQYPIGAEDEFKGMVDLVTMKALIWEGDQNGAKFNEHEIPADVKDICEKLRTEMIEKIADFDESVMERYLGGETEFSVEEIRSAIRKATLTGKFFPVVCGSSYKNKGVQPLLDAVTYYLPSPNDLPPVKGTNPDTGEPEERKLVKTEPFSALLFKIQTDPFVGKLTFFRIYSGTLSAGDTVYFPGKNASERVGRIMRMHADKREEVKYLEAGEIAATVALKNAQVGQTICSPDKPIILESITFPEPVIQIAVEPKSKEDEEKMGNALSRLAEEDQTFRIKTDEETNQTVISGMGELHLDIIVDRLKREFNVQANVGKPQVAYRETVTRSVSNETKYIRQSGGRGQYGHVILRIEPNEKGKGFTFLNEITQGRIPKEYIPAIEKGCKEALDSGALAGYPLVDIKVAVTDGSFHEVDSSEMAFKIAASMCLKEGAKKAGAVLLEPIMKVEVVAPEANLGDIIGDLSSRRAQIGEMGMRSNVRFVRAQVPLAEMFGYATTVRSLSQGRASFTMEPSEYAEVPANVAKAIIEKKTEAGASK</sequence>
<dbReference type="SUPFAM" id="SSF54980">
    <property type="entry name" value="EF-G C-terminal domain-like"/>
    <property type="match status" value="2"/>
</dbReference>
<dbReference type="InterPro" id="IPR009000">
    <property type="entry name" value="Transl_B-barrel_sf"/>
</dbReference>
<dbReference type="InterPro" id="IPR047872">
    <property type="entry name" value="EFG_IV"/>
</dbReference>
<dbReference type="PROSITE" id="PS51722">
    <property type="entry name" value="G_TR_2"/>
    <property type="match status" value="1"/>
</dbReference>
<feature type="binding site" evidence="8">
    <location>
        <begin position="83"/>
        <end position="87"/>
    </location>
    <ligand>
        <name>GTP</name>
        <dbReference type="ChEBI" id="CHEBI:37565"/>
    </ligand>
</feature>
<dbReference type="EMBL" id="CP001055">
    <property type="protein sequence ID" value="ACC98973.1"/>
    <property type="molecule type" value="Genomic_DNA"/>
</dbReference>
<dbReference type="GO" id="GO:0005737">
    <property type="term" value="C:cytoplasm"/>
    <property type="evidence" value="ECO:0007669"/>
    <property type="project" value="UniProtKB-SubCell"/>
</dbReference>
<dbReference type="InterPro" id="IPR031157">
    <property type="entry name" value="G_TR_CS"/>
</dbReference>
<dbReference type="PROSITE" id="PS00301">
    <property type="entry name" value="G_TR_1"/>
    <property type="match status" value="1"/>
</dbReference>
<evidence type="ECO:0000256" key="2">
    <source>
        <dbReference type="ARBA" id="ARBA00017872"/>
    </source>
</evidence>
<dbReference type="FunFam" id="2.40.30.10:FF:000006">
    <property type="entry name" value="Elongation factor G"/>
    <property type="match status" value="1"/>
</dbReference>
<dbReference type="SMART" id="SM00889">
    <property type="entry name" value="EFG_IV"/>
    <property type="match status" value="1"/>
</dbReference>
<dbReference type="Gene3D" id="2.40.30.10">
    <property type="entry name" value="Translation factors"/>
    <property type="match status" value="1"/>
</dbReference>
<dbReference type="SUPFAM" id="SSF54211">
    <property type="entry name" value="Ribosomal protein S5 domain 2-like"/>
    <property type="match status" value="1"/>
</dbReference>
<evidence type="ECO:0000256" key="8">
    <source>
        <dbReference type="HAMAP-Rule" id="MF_00054"/>
    </source>
</evidence>
<dbReference type="PRINTS" id="PR00315">
    <property type="entry name" value="ELONGATNFCT"/>
</dbReference>
<feature type="binding site" evidence="8">
    <location>
        <begin position="19"/>
        <end position="26"/>
    </location>
    <ligand>
        <name>GTP</name>
        <dbReference type="ChEBI" id="CHEBI:37565"/>
    </ligand>
</feature>
<dbReference type="GO" id="GO:0032790">
    <property type="term" value="P:ribosome disassembly"/>
    <property type="evidence" value="ECO:0007669"/>
    <property type="project" value="TreeGrafter"/>
</dbReference>
<dbReference type="InterPro" id="IPR041095">
    <property type="entry name" value="EFG_II"/>
</dbReference>
<dbReference type="GO" id="GO:0003924">
    <property type="term" value="F:GTPase activity"/>
    <property type="evidence" value="ECO:0007669"/>
    <property type="project" value="InterPro"/>
</dbReference>
<evidence type="ECO:0000256" key="4">
    <source>
        <dbReference type="ARBA" id="ARBA00022768"/>
    </source>
</evidence>
<dbReference type="FunFam" id="3.30.230.10:FF:000003">
    <property type="entry name" value="Elongation factor G"/>
    <property type="match status" value="1"/>
</dbReference>
<evidence type="ECO:0000256" key="5">
    <source>
        <dbReference type="ARBA" id="ARBA00022917"/>
    </source>
</evidence>
<feature type="domain" description="Tr-type G" evidence="9">
    <location>
        <begin position="10"/>
        <end position="286"/>
    </location>
</feature>
<dbReference type="Pfam" id="PF03144">
    <property type="entry name" value="GTP_EFTU_D2"/>
    <property type="match status" value="1"/>
</dbReference>
<dbReference type="SUPFAM" id="SSF52540">
    <property type="entry name" value="P-loop containing nucleoside triphosphate hydrolases"/>
    <property type="match status" value="1"/>
</dbReference>
<dbReference type="KEGG" id="emi:Emin_1424"/>
<dbReference type="FunFam" id="3.40.50.300:FF:000029">
    <property type="entry name" value="Elongation factor G"/>
    <property type="match status" value="1"/>
</dbReference>
<dbReference type="InterPro" id="IPR004161">
    <property type="entry name" value="EFTu-like_2"/>
</dbReference>
<dbReference type="CDD" id="cd01886">
    <property type="entry name" value="EF-G"/>
    <property type="match status" value="1"/>
</dbReference>
<dbReference type="CDD" id="cd03713">
    <property type="entry name" value="EFG_mtEFG_C"/>
    <property type="match status" value="1"/>
</dbReference>
<comment type="similarity">
    <text evidence="1 8">Belongs to the TRAFAC class translation factor GTPase superfamily. Classic translation factor GTPase family. EF-G/EF-2 subfamily.</text>
</comment>
<proteinExistence type="inferred from homology"/>
<dbReference type="Pfam" id="PF03764">
    <property type="entry name" value="EFG_IV"/>
    <property type="match status" value="1"/>
</dbReference>
<dbReference type="SMART" id="SM00838">
    <property type="entry name" value="EFG_C"/>
    <property type="match status" value="1"/>
</dbReference>
<dbReference type="InterPro" id="IPR035647">
    <property type="entry name" value="EFG_III/V"/>
</dbReference>
<dbReference type="InterPro" id="IPR014721">
    <property type="entry name" value="Ribsml_uS5_D2-typ_fold_subgr"/>
</dbReference>
<dbReference type="CDD" id="cd01434">
    <property type="entry name" value="EFG_mtEFG1_IV"/>
    <property type="match status" value="1"/>
</dbReference>
<feature type="binding site" evidence="8">
    <location>
        <begin position="137"/>
        <end position="140"/>
    </location>
    <ligand>
        <name>GTP</name>
        <dbReference type="ChEBI" id="CHEBI:37565"/>
    </ligand>
</feature>
<dbReference type="HOGENOM" id="CLU_002794_4_1_0"/>
<dbReference type="GO" id="GO:0005525">
    <property type="term" value="F:GTP binding"/>
    <property type="evidence" value="ECO:0007669"/>
    <property type="project" value="UniProtKB-UniRule"/>
</dbReference>
<dbReference type="InterPro" id="IPR035649">
    <property type="entry name" value="EFG_V"/>
</dbReference>
<dbReference type="CDD" id="cd16262">
    <property type="entry name" value="EFG_III"/>
    <property type="match status" value="1"/>
</dbReference>
<organism evidence="10 11">
    <name type="scientific">Elusimicrobium minutum (strain Pei191)</name>
    <dbReference type="NCBI Taxonomy" id="445932"/>
    <lineage>
        <taxon>Bacteria</taxon>
        <taxon>Pseudomonadati</taxon>
        <taxon>Elusimicrobiota</taxon>
        <taxon>Elusimicrobia</taxon>
        <taxon>Elusimicrobiales</taxon>
        <taxon>Elusimicrobiaceae</taxon>
        <taxon>Elusimicrobium</taxon>
    </lineage>
</organism>
<gene>
    <name evidence="8" type="primary">fusA</name>
    <name evidence="10" type="ordered locus">Emin_1424</name>
</gene>
<dbReference type="Pfam" id="PF00679">
    <property type="entry name" value="EFG_C"/>
    <property type="match status" value="1"/>
</dbReference>
<dbReference type="InterPro" id="IPR027417">
    <property type="entry name" value="P-loop_NTPase"/>
</dbReference>
<dbReference type="Gene3D" id="3.30.70.240">
    <property type="match status" value="1"/>
</dbReference>
<dbReference type="Pfam" id="PF14492">
    <property type="entry name" value="EFG_III"/>
    <property type="match status" value="1"/>
</dbReference>
<accession>B2KEM7</accession>
<keyword evidence="3 8" id="KW-0547">Nucleotide-binding</keyword>
<evidence type="ECO:0000256" key="1">
    <source>
        <dbReference type="ARBA" id="ARBA00005870"/>
    </source>
</evidence>
<evidence type="ECO:0000313" key="10">
    <source>
        <dbReference type="EMBL" id="ACC98973.1"/>
    </source>
</evidence>
<dbReference type="Proteomes" id="UP000001029">
    <property type="component" value="Chromosome"/>
</dbReference>
<protein>
    <recommendedName>
        <fullName evidence="2 8">Elongation factor G</fullName>
        <shortName evidence="8">EF-G</shortName>
    </recommendedName>
</protein>
<name>B2KEM7_ELUMP</name>
<dbReference type="NCBIfam" id="NF009379">
    <property type="entry name" value="PRK12740.1-3"/>
    <property type="match status" value="1"/>
</dbReference>
<dbReference type="STRING" id="445932.Emin_1424"/>
<dbReference type="NCBIfam" id="TIGR00231">
    <property type="entry name" value="small_GTP"/>
    <property type="match status" value="1"/>
</dbReference>
<comment type="function">
    <text evidence="7 8">Catalyzes the GTP-dependent ribosomal translocation step during translation elongation. During this step, the ribosome changes from the pre-translocational (PRE) to the post-translocational (POST) state as the newly formed A-site-bound peptidyl-tRNA and P-site-bound deacylated tRNA move to the P and E sites, respectively. Catalyzes the coordinated movement of the two tRNA molecules, the mRNA and conformational changes in the ribosome.</text>
</comment>
<dbReference type="PANTHER" id="PTHR43261">
    <property type="entry name" value="TRANSLATION ELONGATION FACTOR G-RELATED"/>
    <property type="match status" value="1"/>
</dbReference>
<keyword evidence="4 8" id="KW-0251">Elongation factor</keyword>
<dbReference type="GO" id="GO:0003746">
    <property type="term" value="F:translation elongation factor activity"/>
    <property type="evidence" value="ECO:0007669"/>
    <property type="project" value="UniProtKB-UniRule"/>
</dbReference>
<dbReference type="Gene3D" id="3.30.70.870">
    <property type="entry name" value="Elongation Factor G (Translational Gtpase), domain 3"/>
    <property type="match status" value="1"/>
</dbReference>
<dbReference type="InterPro" id="IPR000640">
    <property type="entry name" value="EFG_V-like"/>
</dbReference>
<dbReference type="NCBIfam" id="NF009381">
    <property type="entry name" value="PRK12740.1-5"/>
    <property type="match status" value="1"/>
</dbReference>
<evidence type="ECO:0000313" key="11">
    <source>
        <dbReference type="Proteomes" id="UP000001029"/>
    </source>
</evidence>
<dbReference type="Gene3D" id="3.40.50.300">
    <property type="entry name" value="P-loop containing nucleotide triphosphate hydrolases"/>
    <property type="match status" value="1"/>
</dbReference>
<dbReference type="AlphaFoldDB" id="B2KEM7"/>
<dbReference type="FunFam" id="3.30.70.870:FF:000001">
    <property type="entry name" value="Elongation factor G"/>
    <property type="match status" value="1"/>
</dbReference>
<evidence type="ECO:0000256" key="6">
    <source>
        <dbReference type="ARBA" id="ARBA00023134"/>
    </source>
</evidence>
<reference evidence="10 11" key="1">
    <citation type="journal article" date="2009" name="Appl. Environ. Microbiol.">
        <title>Genomic analysis of 'Elusimicrobium minutum,' the first cultivated representative of the phylum 'Elusimicrobia' (formerly termite group 1).</title>
        <authorList>
            <person name="Herlemann D.P.R."/>
            <person name="Geissinger O."/>
            <person name="Ikeda-Ohtsubo W."/>
            <person name="Kunin V."/>
            <person name="Sun H."/>
            <person name="Lapidus A."/>
            <person name="Hugenholtz P."/>
            <person name="Brune A."/>
        </authorList>
    </citation>
    <scope>NUCLEOTIDE SEQUENCE [LARGE SCALE GENOMIC DNA]</scope>
    <source>
        <strain evidence="10 11">Pei191</strain>
    </source>
</reference>
<dbReference type="InterPro" id="IPR009022">
    <property type="entry name" value="EFG_III"/>
</dbReference>
<dbReference type="Gene3D" id="3.30.230.10">
    <property type="match status" value="1"/>
</dbReference>
<dbReference type="InterPro" id="IPR020568">
    <property type="entry name" value="Ribosomal_Su5_D2-typ_SF"/>
</dbReference>
<dbReference type="InterPro" id="IPR005225">
    <property type="entry name" value="Small_GTP-bd"/>
</dbReference>
<keyword evidence="6 8" id="KW-0342">GTP-binding</keyword>
<dbReference type="SUPFAM" id="SSF50447">
    <property type="entry name" value="Translation proteins"/>
    <property type="match status" value="1"/>
</dbReference>
<dbReference type="InterPro" id="IPR004540">
    <property type="entry name" value="Transl_elong_EFG/EF2"/>
</dbReference>
<dbReference type="PANTHER" id="PTHR43261:SF1">
    <property type="entry name" value="RIBOSOME-RELEASING FACTOR 2, MITOCHONDRIAL"/>
    <property type="match status" value="1"/>
</dbReference>
<evidence type="ECO:0000256" key="7">
    <source>
        <dbReference type="ARBA" id="ARBA00024731"/>
    </source>
</evidence>
<dbReference type="InterPro" id="IPR000795">
    <property type="entry name" value="T_Tr_GTP-bd_dom"/>
</dbReference>
<dbReference type="OrthoDB" id="9804431at2"/>
<keyword evidence="5 8" id="KW-0648">Protein biosynthesis</keyword>
<evidence type="ECO:0000256" key="3">
    <source>
        <dbReference type="ARBA" id="ARBA00022741"/>
    </source>
</evidence>
<dbReference type="FunFam" id="3.30.70.240:FF:000001">
    <property type="entry name" value="Elongation factor G"/>
    <property type="match status" value="1"/>
</dbReference>
<dbReference type="NCBIfam" id="TIGR00484">
    <property type="entry name" value="EF-G"/>
    <property type="match status" value="1"/>
</dbReference>
<keyword evidence="8" id="KW-0963">Cytoplasm</keyword>
<comment type="subcellular location">
    <subcellularLocation>
        <location evidence="8">Cytoplasm</location>
    </subcellularLocation>
</comment>
<evidence type="ECO:0000259" key="9">
    <source>
        <dbReference type="PROSITE" id="PS51722"/>
    </source>
</evidence>
<dbReference type="Pfam" id="PF00009">
    <property type="entry name" value="GTP_EFTU"/>
    <property type="match status" value="1"/>
</dbReference>
<dbReference type="CDD" id="cd04088">
    <property type="entry name" value="EFG_mtEFG_II"/>
    <property type="match status" value="1"/>
</dbReference>
<dbReference type="HAMAP" id="MF_00054_B">
    <property type="entry name" value="EF_G_EF_2_B"/>
    <property type="match status" value="1"/>
</dbReference>
<dbReference type="RefSeq" id="WP_012415588.1">
    <property type="nucleotide sequence ID" value="NC_010644.1"/>
</dbReference>
<keyword evidence="11" id="KW-1185">Reference proteome</keyword>
<dbReference type="InterPro" id="IPR005517">
    <property type="entry name" value="Transl_elong_EFG/EF2_IV"/>
</dbReference>